<dbReference type="NCBIfam" id="TIGR02532">
    <property type="entry name" value="IV_pilin_GFxxxE"/>
    <property type="match status" value="1"/>
</dbReference>
<accession>M5TU83</accession>
<comment type="caution">
    <text evidence="2">The sequence shown here is derived from an EMBL/GenBank/DDBJ whole genome shotgun (WGS) entry which is preliminary data.</text>
</comment>
<evidence type="ECO:0000259" key="1">
    <source>
        <dbReference type="Pfam" id="PF07596"/>
    </source>
</evidence>
<dbReference type="InterPro" id="IPR012902">
    <property type="entry name" value="N_methyl_site"/>
</dbReference>
<dbReference type="AlphaFoldDB" id="M5TU83"/>
<dbReference type="RefSeq" id="WP_008686949.1">
    <property type="nucleotide sequence ID" value="NZ_ANOH01000407.1"/>
</dbReference>
<dbReference type="PANTHER" id="PTHR30093">
    <property type="entry name" value="GENERAL SECRETION PATHWAY PROTEIN G"/>
    <property type="match status" value="1"/>
</dbReference>
<feature type="domain" description="DUF1559" evidence="1">
    <location>
        <begin position="36"/>
        <end position="308"/>
    </location>
</feature>
<organism evidence="2 3">
    <name type="scientific">Rhodopirellula sallentina SM41</name>
    <dbReference type="NCBI Taxonomy" id="1263870"/>
    <lineage>
        <taxon>Bacteria</taxon>
        <taxon>Pseudomonadati</taxon>
        <taxon>Planctomycetota</taxon>
        <taxon>Planctomycetia</taxon>
        <taxon>Pirellulales</taxon>
        <taxon>Pirellulaceae</taxon>
        <taxon>Rhodopirellula</taxon>
    </lineage>
</organism>
<gene>
    <name evidence="2" type="ORF">RSSM_05801</name>
</gene>
<dbReference type="Pfam" id="PF07596">
    <property type="entry name" value="SBP_bac_10"/>
    <property type="match status" value="1"/>
</dbReference>
<evidence type="ECO:0000313" key="3">
    <source>
        <dbReference type="Proteomes" id="UP000011885"/>
    </source>
</evidence>
<dbReference type="PANTHER" id="PTHR30093:SF2">
    <property type="entry name" value="TYPE II SECRETION SYSTEM PROTEIN H"/>
    <property type="match status" value="1"/>
</dbReference>
<dbReference type="PROSITE" id="PS00409">
    <property type="entry name" value="PROKAR_NTER_METHYL"/>
    <property type="match status" value="1"/>
</dbReference>
<dbReference type="InterPro" id="IPR045584">
    <property type="entry name" value="Pilin-like"/>
</dbReference>
<dbReference type="PATRIC" id="fig|1263870.3.peg.6150"/>
<dbReference type="Pfam" id="PF07963">
    <property type="entry name" value="N_methyl"/>
    <property type="match status" value="1"/>
</dbReference>
<dbReference type="Proteomes" id="UP000011885">
    <property type="component" value="Unassembled WGS sequence"/>
</dbReference>
<dbReference type="InterPro" id="IPR011453">
    <property type="entry name" value="DUF1559"/>
</dbReference>
<dbReference type="Gene3D" id="3.30.700.10">
    <property type="entry name" value="Glycoprotein, Type 4 Pilin"/>
    <property type="match status" value="1"/>
</dbReference>
<dbReference type="InterPro" id="IPR027558">
    <property type="entry name" value="Pre_pil_HX9DG_C"/>
</dbReference>
<reference evidence="2 3" key="1">
    <citation type="journal article" date="2013" name="Mar. Genomics">
        <title>Expression of sulfatases in Rhodopirellula baltica and the diversity of sulfatases in the genus Rhodopirellula.</title>
        <authorList>
            <person name="Wegner C.E."/>
            <person name="Richter-Heitmann T."/>
            <person name="Klindworth A."/>
            <person name="Klockow C."/>
            <person name="Richter M."/>
            <person name="Achstetter T."/>
            <person name="Glockner F.O."/>
            <person name="Harder J."/>
        </authorList>
    </citation>
    <scope>NUCLEOTIDE SEQUENCE [LARGE SCALE GENOMIC DNA]</scope>
    <source>
        <strain evidence="2 3">SM41</strain>
    </source>
</reference>
<dbReference type="NCBIfam" id="TIGR04294">
    <property type="entry name" value="pre_pil_HX9DG"/>
    <property type="match status" value="1"/>
</dbReference>
<proteinExistence type="predicted"/>
<protein>
    <submittedName>
        <fullName evidence="2">Secreted protein containing DUF1559</fullName>
    </submittedName>
</protein>
<keyword evidence="3" id="KW-1185">Reference proteome</keyword>
<sequence length="344" mass="37074">MMKSKVLARRGFTLIELLVVIAIIGILVGLLLPAVQSAREAARRMQCSNNMKQFGLALHNYHDMNRAFVALRGGNYGYQSGHVGLLPFLEETALYEQIGHPASPYPPFGPKPWDSGFEPYKKGVATFLCPSQPSHIKDGDVSGWLGDKKRNNYMYCMGDSIDASPAEFRGMFSKYSYLKFRDCLDGTSNTILMAERRLPLSKADLGHVLTGNSSAGSIPTNCRGEFNNATNQYFTPSNAQDFVGVNWVDGSMGVSGFNTILPPNSPSCVKSSSANTFGFHTAGSLHVGGCYVLFADASVHFITDSIDSGNQSVDADLSDSPGKSPFGVWGALGSRAGSEVLDPI</sequence>
<dbReference type="EMBL" id="ANOH01000407">
    <property type="protein sequence ID" value="EMI52710.1"/>
    <property type="molecule type" value="Genomic_DNA"/>
</dbReference>
<evidence type="ECO:0000313" key="2">
    <source>
        <dbReference type="EMBL" id="EMI52710.1"/>
    </source>
</evidence>
<name>M5TU83_9BACT</name>
<dbReference type="SUPFAM" id="SSF54523">
    <property type="entry name" value="Pili subunits"/>
    <property type="match status" value="1"/>
</dbReference>